<feature type="binding site" evidence="7">
    <location>
        <begin position="13"/>
        <end position="14"/>
    </location>
    <ligand>
        <name>substrate</name>
    </ligand>
</feature>
<feature type="binding site" evidence="7">
    <location>
        <position position="194"/>
    </location>
    <ligand>
        <name>substrate</name>
    </ligand>
</feature>
<dbReference type="InterPro" id="IPR000891">
    <property type="entry name" value="PYR_CT"/>
</dbReference>
<feature type="binding site" evidence="7">
    <location>
        <position position="284"/>
    </location>
    <ligand>
        <name>substrate</name>
    </ligand>
</feature>
<comment type="caution">
    <text evidence="10">The sequence shown here is derived from an EMBL/GenBank/DDBJ whole genome shotgun (WGS) entry which is preliminary data.</text>
</comment>
<dbReference type="AlphaFoldDB" id="A0A9X8UHA0"/>
<dbReference type="Gene3D" id="3.20.20.70">
    <property type="entry name" value="Aldolase class I"/>
    <property type="match status" value="1"/>
</dbReference>
<keyword evidence="3 7" id="KW-0058">Aromatic hydrocarbons catabolism</keyword>
<dbReference type="PROSITE" id="PS50991">
    <property type="entry name" value="PYR_CT"/>
    <property type="match status" value="1"/>
</dbReference>
<keyword evidence="4 7" id="KW-0464">Manganese</keyword>
<dbReference type="SUPFAM" id="SSF89000">
    <property type="entry name" value="post-HMGL domain-like"/>
    <property type="match status" value="1"/>
</dbReference>
<dbReference type="InterPro" id="IPR035685">
    <property type="entry name" value="DRE_TIM_HOA"/>
</dbReference>
<evidence type="ECO:0000256" key="3">
    <source>
        <dbReference type="ARBA" id="ARBA00022797"/>
    </source>
</evidence>
<proteinExistence type="inferred from homology"/>
<dbReference type="NCBIfam" id="NF006049">
    <property type="entry name" value="PRK08195.1"/>
    <property type="match status" value="1"/>
</dbReference>
<dbReference type="Pfam" id="PF07836">
    <property type="entry name" value="DmpG_comm"/>
    <property type="match status" value="1"/>
</dbReference>
<dbReference type="RefSeq" id="WP_079697863.1">
    <property type="nucleotide sequence ID" value="NZ_SLUK01000013.1"/>
</dbReference>
<dbReference type="OrthoDB" id="9804858at2"/>
<keyword evidence="11" id="KW-1185">Reference proteome</keyword>
<comment type="similarity">
    <text evidence="1 7">Belongs to the 4-hydroxy-2-oxovalerate aldolase family.</text>
</comment>
<feature type="binding site" evidence="7">
    <location>
        <position position="167"/>
    </location>
    <ligand>
        <name>substrate</name>
    </ligand>
</feature>
<evidence type="ECO:0000256" key="7">
    <source>
        <dbReference type="HAMAP-Rule" id="MF_01656"/>
    </source>
</evidence>
<dbReference type="GO" id="GO:0008701">
    <property type="term" value="F:4-hydroxy-2-oxovalerate aldolase activity"/>
    <property type="evidence" value="ECO:0007669"/>
    <property type="project" value="UniProtKB-UniRule"/>
</dbReference>
<dbReference type="EC" id="4.1.3.39" evidence="7 8"/>
<organism evidence="10 11">
    <name type="scientific">Harryflintia acetispora</name>
    <dbReference type="NCBI Taxonomy" id="1849041"/>
    <lineage>
        <taxon>Bacteria</taxon>
        <taxon>Bacillati</taxon>
        <taxon>Bacillota</taxon>
        <taxon>Clostridia</taxon>
        <taxon>Eubacteriales</taxon>
        <taxon>Oscillospiraceae</taxon>
        <taxon>Harryflintia</taxon>
    </lineage>
</organism>
<accession>A0A9X8UHA0</accession>
<comment type="catalytic activity">
    <reaction evidence="6">
        <text>(S)-4-hydroxy-2-oxohexanoate = propanal + pyruvate</text>
        <dbReference type="Rhea" id="RHEA:36003"/>
        <dbReference type="ChEBI" id="CHEBI:15361"/>
        <dbReference type="ChEBI" id="CHEBI:17153"/>
        <dbReference type="ChEBI" id="CHEBI:73142"/>
        <dbReference type="EC" id="4.1.3.43"/>
    </reaction>
    <physiologicalReaction direction="left-to-right" evidence="6">
        <dbReference type="Rhea" id="RHEA:36004"/>
    </physiologicalReaction>
</comment>
<feature type="binding site" evidence="7">
    <location>
        <position position="194"/>
    </location>
    <ligand>
        <name>Mn(2+)</name>
        <dbReference type="ChEBI" id="CHEBI:29035"/>
    </ligand>
</feature>
<protein>
    <recommendedName>
        <fullName evidence="7 8">4-hydroxy-2-oxovalerate aldolase</fullName>
        <shortName evidence="7">HOA</shortName>
        <ecNumber evidence="7 8">4.1.3.39</ecNumber>
    </recommendedName>
    <alternativeName>
        <fullName evidence="7">4-hydroxy-2-keto-pentanoic acid aldolase</fullName>
    </alternativeName>
    <alternativeName>
        <fullName evidence="7">4-hydroxy-2-oxopentanoate aldolase</fullName>
    </alternativeName>
</protein>
<evidence type="ECO:0000256" key="2">
    <source>
        <dbReference type="ARBA" id="ARBA00022723"/>
    </source>
</evidence>
<dbReference type="GO" id="GO:0003852">
    <property type="term" value="F:2-isopropylmalate synthase activity"/>
    <property type="evidence" value="ECO:0007669"/>
    <property type="project" value="TreeGrafter"/>
</dbReference>
<dbReference type="NCBIfam" id="TIGR03217">
    <property type="entry name" value="4OH_2_O_val_ald"/>
    <property type="match status" value="1"/>
</dbReference>
<dbReference type="InterPro" id="IPR013785">
    <property type="entry name" value="Aldolase_TIM"/>
</dbReference>
<evidence type="ECO:0000313" key="11">
    <source>
        <dbReference type="Proteomes" id="UP000294682"/>
    </source>
</evidence>
<dbReference type="SUPFAM" id="SSF51569">
    <property type="entry name" value="Aldolase"/>
    <property type="match status" value="1"/>
</dbReference>
<evidence type="ECO:0000256" key="1">
    <source>
        <dbReference type="ARBA" id="ARBA00008944"/>
    </source>
</evidence>
<evidence type="ECO:0000313" key="10">
    <source>
        <dbReference type="EMBL" id="TCL41618.1"/>
    </source>
</evidence>
<evidence type="ECO:0000259" key="9">
    <source>
        <dbReference type="PROSITE" id="PS50991"/>
    </source>
</evidence>
<reference evidence="10 11" key="1">
    <citation type="submission" date="2019-03" db="EMBL/GenBank/DDBJ databases">
        <title>Genomic Encyclopedia of Type Strains, Phase IV (KMG-IV): sequencing the most valuable type-strain genomes for metagenomic binning, comparative biology and taxonomic classification.</title>
        <authorList>
            <person name="Goeker M."/>
        </authorList>
    </citation>
    <scope>NUCLEOTIDE SEQUENCE [LARGE SCALE GENOMIC DNA]</scope>
    <source>
        <strain evidence="10 11">DSM 100433</strain>
    </source>
</reference>
<dbReference type="InterPro" id="IPR012425">
    <property type="entry name" value="DmpG_comm"/>
</dbReference>
<dbReference type="PANTHER" id="PTHR10277">
    <property type="entry name" value="HOMOCITRATE SYNTHASE-RELATED"/>
    <property type="match status" value="1"/>
</dbReference>
<dbReference type="PANTHER" id="PTHR10277:SF9">
    <property type="entry name" value="2-ISOPROPYLMALATE SYNTHASE 1, CHLOROPLASTIC-RELATED"/>
    <property type="match status" value="1"/>
</dbReference>
<comment type="catalytic activity">
    <reaction evidence="7">
        <text>(S)-4-hydroxy-2-oxopentanoate = acetaldehyde + pyruvate</text>
        <dbReference type="Rhea" id="RHEA:22624"/>
        <dbReference type="ChEBI" id="CHEBI:15343"/>
        <dbReference type="ChEBI" id="CHEBI:15361"/>
        <dbReference type="ChEBI" id="CHEBI:73143"/>
        <dbReference type="EC" id="4.1.3.39"/>
    </reaction>
</comment>
<dbReference type="InterPro" id="IPR050073">
    <property type="entry name" value="2-IPM_HCS-like"/>
</dbReference>
<feature type="binding site" evidence="7">
    <location>
        <position position="14"/>
    </location>
    <ligand>
        <name>Mn(2+)</name>
        <dbReference type="ChEBI" id="CHEBI:29035"/>
    </ligand>
</feature>
<dbReference type="Pfam" id="PF00682">
    <property type="entry name" value="HMGL-like"/>
    <property type="match status" value="1"/>
</dbReference>
<dbReference type="Proteomes" id="UP000294682">
    <property type="component" value="Unassembled WGS sequence"/>
</dbReference>
<feature type="site" description="Transition state stabilizer" evidence="7">
    <location>
        <position position="13"/>
    </location>
</feature>
<dbReference type="EMBL" id="SLUK01000013">
    <property type="protein sequence ID" value="TCL41618.1"/>
    <property type="molecule type" value="Genomic_DNA"/>
</dbReference>
<feature type="binding site" evidence="7">
    <location>
        <position position="196"/>
    </location>
    <ligand>
        <name>Mn(2+)</name>
        <dbReference type="ChEBI" id="CHEBI:29035"/>
    </ligand>
</feature>
<dbReference type="InterPro" id="IPR017629">
    <property type="entry name" value="4OH_2_O-val_aldolase"/>
</dbReference>
<feature type="domain" description="Pyruvate carboxyltransferase" evidence="9">
    <location>
        <begin position="5"/>
        <end position="255"/>
    </location>
</feature>
<dbReference type="CDD" id="cd07943">
    <property type="entry name" value="DRE_TIM_HOA"/>
    <property type="match status" value="1"/>
</dbReference>
<sequence length="336" mass="35897">MAKKIRIIDTTLRDGSHAIRHTYSPEQAGKIAAALAKAGAPTIECGHGDGISGSSCQYGFMKYDEYEVLQAVLDNAGDAKVGILLLPGIGTVEDLKRAHEMGAGLVRVATHVTEADVGEQHIKMARELGMEAIGFLMMSHMEPPEKILEQAKKFESYGASAVYMADSAGAMVPDDAAARVSYLKEHLSLPVGFHAHNNLGLAIGNSLAAVNAGADYIDGTLRGLGAGAGNAPHEVLTAVFHKLGIETGEDLYAIMDAAEDNIPELGVQMIIDKYALSIGYAGVYSSFFLHAKRAADRYGLDARDILIELGRLRTVGGQEDMILDVAYRLAQQKKEK</sequence>
<evidence type="ECO:0000256" key="4">
    <source>
        <dbReference type="ARBA" id="ARBA00023211"/>
    </source>
</evidence>
<keyword evidence="2 7" id="KW-0479">Metal-binding</keyword>
<dbReference type="Gene3D" id="1.10.8.60">
    <property type="match status" value="1"/>
</dbReference>
<keyword evidence="5 7" id="KW-0456">Lyase</keyword>
<evidence type="ECO:0000256" key="8">
    <source>
        <dbReference type="NCBIfam" id="TIGR03217"/>
    </source>
</evidence>
<gene>
    <name evidence="10" type="ORF">EDD78_11392</name>
</gene>
<name>A0A9X8UHA0_9FIRM</name>
<dbReference type="HAMAP" id="MF_01656">
    <property type="entry name" value="HOA"/>
    <property type="match status" value="1"/>
</dbReference>
<dbReference type="GO" id="GO:0009098">
    <property type="term" value="P:L-leucine biosynthetic process"/>
    <property type="evidence" value="ECO:0007669"/>
    <property type="project" value="TreeGrafter"/>
</dbReference>
<evidence type="ECO:0000256" key="5">
    <source>
        <dbReference type="ARBA" id="ARBA00023239"/>
    </source>
</evidence>
<dbReference type="GO" id="GO:0030145">
    <property type="term" value="F:manganese ion binding"/>
    <property type="evidence" value="ECO:0007669"/>
    <property type="project" value="UniProtKB-UniRule"/>
</dbReference>
<feature type="active site" description="Proton acceptor" evidence="7">
    <location>
        <position position="17"/>
    </location>
</feature>
<evidence type="ECO:0000256" key="6">
    <source>
        <dbReference type="ARBA" id="ARBA00023518"/>
    </source>
</evidence>